<comment type="cofactor">
    <cofactor evidence="1 19">
        <name>Mg(2+)</name>
        <dbReference type="ChEBI" id="CHEBI:18420"/>
    </cofactor>
</comment>
<keyword evidence="8 19" id="KW-0169">Cobalamin biosynthesis</keyword>
<comment type="caution">
    <text evidence="20">The sequence shown here is derived from an EMBL/GenBank/DDBJ whole genome shotgun (WGS) entry which is preliminary data.</text>
</comment>
<dbReference type="Pfam" id="PF02654">
    <property type="entry name" value="CobS"/>
    <property type="match status" value="1"/>
</dbReference>
<keyword evidence="13 19" id="KW-0472">Membrane</keyword>
<evidence type="ECO:0000256" key="2">
    <source>
        <dbReference type="ARBA" id="ARBA00004651"/>
    </source>
</evidence>
<keyword evidence="12 19" id="KW-1133">Transmembrane helix</keyword>
<evidence type="ECO:0000256" key="19">
    <source>
        <dbReference type="HAMAP-Rule" id="MF_00719"/>
    </source>
</evidence>
<feature type="transmembrane region" description="Helical" evidence="19">
    <location>
        <begin position="133"/>
        <end position="159"/>
    </location>
</feature>
<name>A0A7W1XBK3_9BACL</name>
<dbReference type="UniPathway" id="UPA00148">
    <property type="reaction ID" value="UER00238"/>
</dbReference>
<dbReference type="GO" id="GO:0008818">
    <property type="term" value="F:cobalamin 5'-phosphate synthase activity"/>
    <property type="evidence" value="ECO:0007669"/>
    <property type="project" value="UniProtKB-UniRule"/>
</dbReference>
<evidence type="ECO:0000256" key="8">
    <source>
        <dbReference type="ARBA" id="ARBA00022573"/>
    </source>
</evidence>
<accession>A0A7W1XBK3</accession>
<proteinExistence type="inferred from homology"/>
<evidence type="ECO:0000256" key="17">
    <source>
        <dbReference type="ARBA" id="ARBA00048623"/>
    </source>
</evidence>
<evidence type="ECO:0000256" key="18">
    <source>
        <dbReference type="ARBA" id="ARBA00049504"/>
    </source>
</evidence>
<keyword evidence="21" id="KW-1185">Reference proteome</keyword>
<keyword evidence="9 19" id="KW-0808">Transferase</keyword>
<evidence type="ECO:0000256" key="11">
    <source>
        <dbReference type="ARBA" id="ARBA00022842"/>
    </source>
</evidence>
<comment type="subcellular location">
    <subcellularLocation>
        <location evidence="2 19">Cell membrane</location>
        <topology evidence="2 19">Multi-pass membrane protein</topology>
    </subcellularLocation>
</comment>
<dbReference type="AlphaFoldDB" id="A0A7W1XBK3"/>
<dbReference type="NCBIfam" id="TIGR00317">
    <property type="entry name" value="cobS"/>
    <property type="match status" value="1"/>
</dbReference>
<dbReference type="InterPro" id="IPR003805">
    <property type="entry name" value="CobS"/>
</dbReference>
<evidence type="ECO:0000256" key="16">
    <source>
        <dbReference type="ARBA" id="ARBA00032853"/>
    </source>
</evidence>
<evidence type="ECO:0000256" key="3">
    <source>
        <dbReference type="ARBA" id="ARBA00004663"/>
    </source>
</evidence>
<protein>
    <recommendedName>
        <fullName evidence="6 19">Adenosylcobinamide-GDP ribazoletransferase</fullName>
        <ecNumber evidence="5 19">2.7.8.26</ecNumber>
    </recommendedName>
    <alternativeName>
        <fullName evidence="16 19">Cobalamin synthase</fullName>
    </alternativeName>
    <alternativeName>
        <fullName evidence="15 19">Cobalamin-5'-phosphate synthase</fullName>
    </alternativeName>
</protein>
<evidence type="ECO:0000256" key="15">
    <source>
        <dbReference type="ARBA" id="ARBA00032605"/>
    </source>
</evidence>
<comment type="pathway">
    <text evidence="3 19">Cofactor biosynthesis; adenosylcobalamin biosynthesis; adenosylcobalamin from cob(II)yrinate a,c-diamide: step 7/7.</text>
</comment>
<evidence type="ECO:0000256" key="7">
    <source>
        <dbReference type="ARBA" id="ARBA00022475"/>
    </source>
</evidence>
<dbReference type="EC" id="2.7.8.26" evidence="5 19"/>
<dbReference type="GO" id="GO:0051073">
    <property type="term" value="F:adenosylcobinamide-GDP ribazoletransferase activity"/>
    <property type="evidence" value="ECO:0007669"/>
    <property type="project" value="UniProtKB-UniRule"/>
</dbReference>
<evidence type="ECO:0000256" key="5">
    <source>
        <dbReference type="ARBA" id="ARBA00013200"/>
    </source>
</evidence>
<comment type="similarity">
    <text evidence="4 19">Belongs to the CobS family.</text>
</comment>
<keyword evidence="10 19" id="KW-0812">Transmembrane</keyword>
<keyword evidence="11 19" id="KW-0460">Magnesium</keyword>
<evidence type="ECO:0000256" key="14">
    <source>
        <dbReference type="ARBA" id="ARBA00025228"/>
    </source>
</evidence>
<evidence type="ECO:0000256" key="13">
    <source>
        <dbReference type="ARBA" id="ARBA00023136"/>
    </source>
</evidence>
<dbReference type="GO" id="GO:0005886">
    <property type="term" value="C:plasma membrane"/>
    <property type="evidence" value="ECO:0007669"/>
    <property type="project" value="UniProtKB-SubCell"/>
</dbReference>
<dbReference type="OrthoDB" id="9794626at2"/>
<evidence type="ECO:0000313" key="21">
    <source>
        <dbReference type="Proteomes" id="UP000530514"/>
    </source>
</evidence>
<feature type="transmembrane region" description="Helical" evidence="19">
    <location>
        <begin position="196"/>
        <end position="214"/>
    </location>
</feature>
<comment type="function">
    <text evidence="14 19">Joins adenosylcobinamide-GDP and alpha-ribazole to generate adenosylcobalamin (Ado-cobalamin). Also synthesizes adenosylcobalamin 5'-phosphate from adenosylcobinamide-GDP and alpha-ribazole 5'-phosphate.</text>
</comment>
<feature type="transmembrane region" description="Helical" evidence="19">
    <location>
        <begin position="104"/>
        <end position="127"/>
    </location>
</feature>
<gene>
    <name evidence="19 20" type="primary">cobS</name>
    <name evidence="20" type="ORF">H1164_12185</name>
</gene>
<reference evidence="20 21" key="1">
    <citation type="submission" date="2020-07" db="EMBL/GenBank/DDBJ databases">
        <authorList>
            <person name="Feng H."/>
        </authorList>
    </citation>
    <scope>NUCLEOTIDE SEQUENCE [LARGE SCALE GENOMIC DNA]</scope>
    <source>
        <strain evidence="21">s-11</strain>
    </source>
</reference>
<organism evidence="20 21">
    <name type="scientific">Thermoactinomyces daqus</name>
    <dbReference type="NCBI Taxonomy" id="1329516"/>
    <lineage>
        <taxon>Bacteria</taxon>
        <taxon>Bacillati</taxon>
        <taxon>Bacillota</taxon>
        <taxon>Bacilli</taxon>
        <taxon>Bacillales</taxon>
        <taxon>Thermoactinomycetaceae</taxon>
        <taxon>Thermoactinomyces</taxon>
    </lineage>
</organism>
<sequence>MNAFWHAVAFLTRFPVPVRLKSEGWEKSTMWYPVVGVGLGAFLAVIDFLVARWFSPPPRALIDTAVWIFMTGGLHLDGLMDTADGFGSHRDRERMLAIMKDSRIGAMGMIAGVLLILFKAAAVWTLAQGPASLFRSVLVVACALGRMGAVWGIFFFPYIREDGIGVGMKEHLTWIRMLFAWICCLLPAVILLGWPGVVLSVVALLVSGGIGLVAKRRIGGCTGDLYGAMIELTEVCLLLILSLRGVEKWFV</sequence>
<dbReference type="PANTHER" id="PTHR34148">
    <property type="entry name" value="ADENOSYLCOBINAMIDE-GDP RIBAZOLETRANSFERASE"/>
    <property type="match status" value="1"/>
</dbReference>
<evidence type="ECO:0000256" key="6">
    <source>
        <dbReference type="ARBA" id="ARBA00015850"/>
    </source>
</evidence>
<evidence type="ECO:0000256" key="1">
    <source>
        <dbReference type="ARBA" id="ARBA00001946"/>
    </source>
</evidence>
<dbReference type="EMBL" id="JACEIP010000019">
    <property type="protein sequence ID" value="MBA4543647.1"/>
    <property type="molecule type" value="Genomic_DNA"/>
</dbReference>
<dbReference type="PANTHER" id="PTHR34148:SF1">
    <property type="entry name" value="ADENOSYLCOBINAMIDE-GDP RIBAZOLETRANSFERASE"/>
    <property type="match status" value="1"/>
</dbReference>
<evidence type="ECO:0000256" key="12">
    <source>
        <dbReference type="ARBA" id="ARBA00022989"/>
    </source>
</evidence>
<dbReference type="HAMAP" id="MF_00719">
    <property type="entry name" value="CobS"/>
    <property type="match status" value="1"/>
</dbReference>
<evidence type="ECO:0000313" key="20">
    <source>
        <dbReference type="EMBL" id="MBA4543647.1"/>
    </source>
</evidence>
<keyword evidence="7 19" id="KW-1003">Cell membrane</keyword>
<evidence type="ECO:0000256" key="9">
    <source>
        <dbReference type="ARBA" id="ARBA00022679"/>
    </source>
</evidence>
<dbReference type="Proteomes" id="UP000530514">
    <property type="component" value="Unassembled WGS sequence"/>
</dbReference>
<dbReference type="RefSeq" id="WP_033099102.1">
    <property type="nucleotide sequence ID" value="NZ_JACEIP010000019.1"/>
</dbReference>
<dbReference type="GO" id="GO:0009236">
    <property type="term" value="P:cobalamin biosynthetic process"/>
    <property type="evidence" value="ECO:0007669"/>
    <property type="project" value="UniProtKB-UniRule"/>
</dbReference>
<comment type="catalytic activity">
    <reaction evidence="17 19">
        <text>alpha-ribazole + adenosylcob(III)inamide-GDP = adenosylcob(III)alamin + GMP + H(+)</text>
        <dbReference type="Rhea" id="RHEA:16049"/>
        <dbReference type="ChEBI" id="CHEBI:10329"/>
        <dbReference type="ChEBI" id="CHEBI:15378"/>
        <dbReference type="ChEBI" id="CHEBI:18408"/>
        <dbReference type="ChEBI" id="CHEBI:58115"/>
        <dbReference type="ChEBI" id="CHEBI:60487"/>
        <dbReference type="EC" id="2.7.8.26"/>
    </reaction>
</comment>
<comment type="catalytic activity">
    <reaction evidence="18 19">
        <text>alpha-ribazole 5'-phosphate + adenosylcob(III)inamide-GDP = adenosylcob(III)alamin 5'-phosphate + GMP + H(+)</text>
        <dbReference type="Rhea" id="RHEA:23560"/>
        <dbReference type="ChEBI" id="CHEBI:15378"/>
        <dbReference type="ChEBI" id="CHEBI:57918"/>
        <dbReference type="ChEBI" id="CHEBI:58115"/>
        <dbReference type="ChEBI" id="CHEBI:60487"/>
        <dbReference type="ChEBI" id="CHEBI:60493"/>
        <dbReference type="EC" id="2.7.8.26"/>
    </reaction>
</comment>
<evidence type="ECO:0000256" key="4">
    <source>
        <dbReference type="ARBA" id="ARBA00010561"/>
    </source>
</evidence>
<feature type="transmembrane region" description="Helical" evidence="19">
    <location>
        <begin position="171"/>
        <end position="190"/>
    </location>
</feature>
<evidence type="ECO:0000256" key="10">
    <source>
        <dbReference type="ARBA" id="ARBA00022692"/>
    </source>
</evidence>
<feature type="transmembrane region" description="Helical" evidence="19">
    <location>
        <begin position="30"/>
        <end position="50"/>
    </location>
</feature>